<protein>
    <submittedName>
        <fullName evidence="2">DUF5686 and carboxypeptidase regulatory-like domain-containing protein</fullName>
    </submittedName>
</protein>
<feature type="signal peptide" evidence="1">
    <location>
        <begin position="1"/>
        <end position="19"/>
    </location>
</feature>
<dbReference type="Pfam" id="PF18939">
    <property type="entry name" value="DUF5686"/>
    <property type="match status" value="1"/>
</dbReference>
<keyword evidence="3" id="KW-1185">Reference proteome</keyword>
<name>A0ABW5X813_9FLAO</name>
<organism evidence="2 3">
    <name type="scientific">Christiangramia antarctica</name>
    <dbReference type="NCBI Taxonomy" id="2058158"/>
    <lineage>
        <taxon>Bacteria</taxon>
        <taxon>Pseudomonadati</taxon>
        <taxon>Bacteroidota</taxon>
        <taxon>Flavobacteriia</taxon>
        <taxon>Flavobacteriales</taxon>
        <taxon>Flavobacteriaceae</taxon>
        <taxon>Christiangramia</taxon>
    </lineage>
</organism>
<dbReference type="Pfam" id="PF13715">
    <property type="entry name" value="CarbopepD_reg_2"/>
    <property type="match status" value="1"/>
</dbReference>
<evidence type="ECO:0000313" key="2">
    <source>
        <dbReference type="EMBL" id="MFD2834385.1"/>
    </source>
</evidence>
<evidence type="ECO:0000256" key="1">
    <source>
        <dbReference type="SAM" id="SignalP"/>
    </source>
</evidence>
<accession>A0ABW5X813</accession>
<sequence length="821" mass="93969">MFKNFFCILFLVINFQSFSQVTGKVSNEEGEPLPYVNIYTENGNIGTTTNAEGFYELKLNTTGDHTLIFQFLGYKTIKKKVSIEKFPFEQNATLFAESTSLNEITVDANENPANRIIRQAINFREINAEKLASFTADFYSRGLWRIENAPEKILGQDIGDLGGGLDSTRSGIVYLSETISEIAFQKPDDFKEKIIASKVSGNDNGFSLNSAQEAYFSFYENTLEINSEMVSPIAEYAFNYYKYQLEGVFYDNQGNLINKIRVVPRRENDRVFSGLIYIVEDLWQIYGVELSTTGKALQIPPVEEIVFTQNYKYSPENELYIQISQAVDFSFKMFGFGGNGRFTAVYSNYNFQPDFNAKSFGKEILSFGDAANKKDSIYWEEIRPVPLTTEEIEDYVKKDSIQIVRDSKPYKDSIDHVRNKFGLTDVLFGYTYQNSWKNRYFSIGAPITGIAFNTVQGWNTNIDLTYSQRTGEDQENYWQLSSNMSYGLSEERFRISGGFRKKFNNFTRPLLEIEGGVKTAQINNLLPISPLLNNITTIFFEQNYLKLYELGYAKIGYGQEIFTGLRLNSRMSWENRKALVNHTNHVFIDREDKMYTSNNPLQPDNFGSLAFAEHDIMKFGLSGLVVFGQKYMSYPNGKYNVYTNKYPRLNFGWEKAFAASIDDYNFDLFTAEARQTLKLGNKGSFSYKINGGIFSNAEDISLVDYKHFDANQTRIGFGSYVGKFNLMPYYQFSTNRNFAEFHAEHDFQGWVLGKMPLINKLNLNLIVGAHRLSTAGTNPYSEYSVGVDNLGFGKFRVLRLDYVISEFNGNRDGSFVFGLKF</sequence>
<dbReference type="InterPro" id="IPR008969">
    <property type="entry name" value="CarboxyPept-like_regulatory"/>
</dbReference>
<feature type="chain" id="PRO_5047266785" evidence="1">
    <location>
        <begin position="20"/>
        <end position="821"/>
    </location>
</feature>
<dbReference type="EMBL" id="JBHUOJ010000032">
    <property type="protein sequence ID" value="MFD2834385.1"/>
    <property type="molecule type" value="Genomic_DNA"/>
</dbReference>
<proteinExistence type="predicted"/>
<keyword evidence="1" id="KW-0732">Signal</keyword>
<dbReference type="SUPFAM" id="SSF49464">
    <property type="entry name" value="Carboxypeptidase regulatory domain-like"/>
    <property type="match status" value="1"/>
</dbReference>
<dbReference type="Gene3D" id="2.60.40.1120">
    <property type="entry name" value="Carboxypeptidase-like, regulatory domain"/>
    <property type="match status" value="1"/>
</dbReference>
<dbReference type="Proteomes" id="UP001597438">
    <property type="component" value="Unassembled WGS sequence"/>
</dbReference>
<dbReference type="RefSeq" id="WP_251738988.1">
    <property type="nucleotide sequence ID" value="NZ_JBHUOJ010000032.1"/>
</dbReference>
<dbReference type="InterPro" id="IPR043741">
    <property type="entry name" value="DUF5686"/>
</dbReference>
<evidence type="ECO:0000313" key="3">
    <source>
        <dbReference type="Proteomes" id="UP001597438"/>
    </source>
</evidence>
<comment type="caution">
    <text evidence="2">The sequence shown here is derived from an EMBL/GenBank/DDBJ whole genome shotgun (WGS) entry which is preliminary data.</text>
</comment>
<reference evidence="3" key="1">
    <citation type="journal article" date="2019" name="Int. J. Syst. Evol. Microbiol.">
        <title>The Global Catalogue of Microorganisms (GCM) 10K type strain sequencing project: providing services to taxonomists for standard genome sequencing and annotation.</title>
        <authorList>
            <consortium name="The Broad Institute Genomics Platform"/>
            <consortium name="The Broad Institute Genome Sequencing Center for Infectious Disease"/>
            <person name="Wu L."/>
            <person name="Ma J."/>
        </authorList>
    </citation>
    <scope>NUCLEOTIDE SEQUENCE [LARGE SCALE GENOMIC DNA]</scope>
    <source>
        <strain evidence="3">KCTC 52925</strain>
    </source>
</reference>
<gene>
    <name evidence="2" type="ORF">ACFSYS_13920</name>
</gene>